<dbReference type="InterPro" id="IPR013762">
    <property type="entry name" value="Integrase-like_cat_sf"/>
</dbReference>
<organism evidence="3 4">
    <name type="scientific">Lysinibacillus composti</name>
    <dbReference type="NCBI Taxonomy" id="720633"/>
    <lineage>
        <taxon>Bacteria</taxon>
        <taxon>Bacillati</taxon>
        <taxon>Bacillota</taxon>
        <taxon>Bacilli</taxon>
        <taxon>Bacillales</taxon>
        <taxon>Bacillaceae</taxon>
        <taxon>Lysinibacillus</taxon>
    </lineage>
</organism>
<dbReference type="InterPro" id="IPR002104">
    <property type="entry name" value="Integrase_catalytic"/>
</dbReference>
<dbReference type="GO" id="GO:0003677">
    <property type="term" value="F:DNA binding"/>
    <property type="evidence" value="ECO:0007669"/>
    <property type="project" value="InterPro"/>
</dbReference>
<dbReference type="SUPFAM" id="SSF56349">
    <property type="entry name" value="DNA breaking-rejoining enzymes"/>
    <property type="match status" value="1"/>
</dbReference>
<comment type="caution">
    <text evidence="3">The sequence shown here is derived from an EMBL/GenBank/DDBJ whole genome shotgun (WGS) entry which is preliminary data.</text>
</comment>
<protein>
    <submittedName>
        <fullName evidence="3">Site-specific integrase</fullName>
    </submittedName>
</protein>
<dbReference type="GO" id="GO:0006310">
    <property type="term" value="P:DNA recombination"/>
    <property type="evidence" value="ECO:0007669"/>
    <property type="project" value="UniProtKB-KW"/>
</dbReference>
<dbReference type="Proteomes" id="UP000274033">
    <property type="component" value="Unassembled WGS sequence"/>
</dbReference>
<dbReference type="InterPro" id="IPR050090">
    <property type="entry name" value="Tyrosine_recombinase_XerCD"/>
</dbReference>
<dbReference type="EMBL" id="RRCT01000033">
    <property type="protein sequence ID" value="RQW71519.1"/>
    <property type="molecule type" value="Genomic_DNA"/>
</dbReference>
<proteinExistence type="predicted"/>
<keyword evidence="4" id="KW-1185">Reference proteome</keyword>
<name>A0A3N9U4D9_9BACI</name>
<sequence>MEENLFSLNQYRIIQETEKSIEQVKNKKLDMYQPDFKQFEIFCERNLLPIDFDSLELYLHDLITVQRVRLSTFNRRLVGVKYWLMNKFNLQQTLEQEDRVRLLRQLYNEETFLRLKPQRGIRAESQNDVLRLIDRFDTNKKADIRKRAICLVNLITANRPSEMVRLKISDFDLENRTVWVMMTKQGEMKEKRLTLECVQAVKKYIQECVLQPDDYFVGAADKWGNHTSRQIHEDSYSQSIHNWLGFAPYTFRKTQITAMYQKGADIPTIAKQSGHKSHQTIMEHYINLKTSDVDDFL</sequence>
<gene>
    <name evidence="3" type="ORF">EBB45_19240</name>
</gene>
<dbReference type="CDD" id="cd00397">
    <property type="entry name" value="DNA_BRE_C"/>
    <property type="match status" value="1"/>
</dbReference>
<evidence type="ECO:0000256" key="1">
    <source>
        <dbReference type="ARBA" id="ARBA00023172"/>
    </source>
</evidence>
<dbReference type="RefSeq" id="WP_124766940.1">
    <property type="nucleotide sequence ID" value="NZ_JAFBDY010000035.1"/>
</dbReference>
<accession>A0A3N9U4D9</accession>
<dbReference type="PROSITE" id="PS51898">
    <property type="entry name" value="TYR_RECOMBINASE"/>
    <property type="match status" value="1"/>
</dbReference>
<dbReference type="Pfam" id="PF00589">
    <property type="entry name" value="Phage_integrase"/>
    <property type="match status" value="1"/>
</dbReference>
<reference evidence="3 4" key="1">
    <citation type="journal article" date="2013" name="J. Microbiol.">
        <title>Lysinibacillus chungkukjangi sp. nov., isolated from Chungkukjang, Korean fermented soybean food.</title>
        <authorList>
            <person name="Kim S.J."/>
            <person name="Jang Y.H."/>
            <person name="Hamada M."/>
            <person name="Ahn J.H."/>
            <person name="Weon H.Y."/>
            <person name="Suzuki K."/>
            <person name="Whang K.S."/>
            <person name="Kwon S.W."/>
        </authorList>
    </citation>
    <scope>NUCLEOTIDE SEQUENCE [LARGE SCALE GENOMIC DNA]</scope>
    <source>
        <strain evidence="3 4">MCCC 1A12701</strain>
    </source>
</reference>
<keyword evidence="1" id="KW-0233">DNA recombination</keyword>
<dbReference type="InterPro" id="IPR011010">
    <property type="entry name" value="DNA_brk_join_enz"/>
</dbReference>
<dbReference type="OrthoDB" id="2907064at2"/>
<feature type="domain" description="Tyr recombinase" evidence="2">
    <location>
        <begin position="119"/>
        <end position="297"/>
    </location>
</feature>
<dbReference type="AlphaFoldDB" id="A0A3N9U4D9"/>
<evidence type="ECO:0000313" key="4">
    <source>
        <dbReference type="Proteomes" id="UP000274033"/>
    </source>
</evidence>
<dbReference type="SUPFAM" id="SSF47823">
    <property type="entry name" value="lambda integrase-like, N-terminal domain"/>
    <property type="match status" value="1"/>
</dbReference>
<dbReference type="GO" id="GO:0015074">
    <property type="term" value="P:DNA integration"/>
    <property type="evidence" value="ECO:0007669"/>
    <property type="project" value="InterPro"/>
</dbReference>
<dbReference type="Gene3D" id="1.10.443.10">
    <property type="entry name" value="Intergrase catalytic core"/>
    <property type="match status" value="1"/>
</dbReference>
<dbReference type="PANTHER" id="PTHR30349">
    <property type="entry name" value="PHAGE INTEGRASE-RELATED"/>
    <property type="match status" value="1"/>
</dbReference>
<dbReference type="PANTHER" id="PTHR30349:SF86">
    <property type="entry name" value="INTEGRASE_RECOMBINASE AQ_AA09-RELATED"/>
    <property type="match status" value="1"/>
</dbReference>
<evidence type="ECO:0000259" key="2">
    <source>
        <dbReference type="PROSITE" id="PS51898"/>
    </source>
</evidence>
<evidence type="ECO:0000313" key="3">
    <source>
        <dbReference type="EMBL" id="RQW71519.1"/>
    </source>
</evidence>